<comment type="caution">
    <text evidence="2">The sequence shown here is derived from an EMBL/GenBank/DDBJ whole genome shotgun (WGS) entry which is preliminary data.</text>
</comment>
<name>A0A843W920_COLES</name>
<protein>
    <submittedName>
        <fullName evidence="2">Uncharacterized protein</fullName>
    </submittedName>
</protein>
<feature type="region of interest" description="Disordered" evidence="1">
    <location>
        <begin position="33"/>
        <end position="75"/>
    </location>
</feature>
<dbReference type="AlphaFoldDB" id="A0A843W920"/>
<keyword evidence="3" id="KW-1185">Reference proteome</keyword>
<dbReference type="EMBL" id="NMUH01003113">
    <property type="protein sequence ID" value="MQM03887.1"/>
    <property type="molecule type" value="Genomic_DNA"/>
</dbReference>
<proteinExistence type="predicted"/>
<feature type="compositionally biased region" description="Polar residues" evidence="1">
    <location>
        <begin position="41"/>
        <end position="59"/>
    </location>
</feature>
<gene>
    <name evidence="2" type="ORF">Taro_036675</name>
</gene>
<reference evidence="2" key="1">
    <citation type="submission" date="2017-07" db="EMBL/GenBank/DDBJ databases">
        <title>Taro Niue Genome Assembly and Annotation.</title>
        <authorList>
            <person name="Atibalentja N."/>
            <person name="Keating K."/>
            <person name="Fields C.J."/>
        </authorList>
    </citation>
    <scope>NUCLEOTIDE SEQUENCE</scope>
    <source>
        <strain evidence="2">Niue_2</strain>
        <tissue evidence="2">Leaf</tissue>
    </source>
</reference>
<evidence type="ECO:0000313" key="2">
    <source>
        <dbReference type="EMBL" id="MQM03887.1"/>
    </source>
</evidence>
<evidence type="ECO:0000256" key="1">
    <source>
        <dbReference type="SAM" id="MobiDB-lite"/>
    </source>
</evidence>
<sequence length="75" mass="8252">MIAVYIFYLPTESPPGGYQLKPTRSPEYSLNRFPRMGVPGNGNNLSRGTSPQVPSTGRMTSVDRTRELAQNLSHG</sequence>
<accession>A0A843W920</accession>
<organism evidence="2 3">
    <name type="scientific">Colocasia esculenta</name>
    <name type="common">Wild taro</name>
    <name type="synonym">Arum esculentum</name>
    <dbReference type="NCBI Taxonomy" id="4460"/>
    <lineage>
        <taxon>Eukaryota</taxon>
        <taxon>Viridiplantae</taxon>
        <taxon>Streptophyta</taxon>
        <taxon>Embryophyta</taxon>
        <taxon>Tracheophyta</taxon>
        <taxon>Spermatophyta</taxon>
        <taxon>Magnoliopsida</taxon>
        <taxon>Liliopsida</taxon>
        <taxon>Araceae</taxon>
        <taxon>Aroideae</taxon>
        <taxon>Colocasieae</taxon>
        <taxon>Colocasia</taxon>
    </lineage>
</organism>
<evidence type="ECO:0000313" key="3">
    <source>
        <dbReference type="Proteomes" id="UP000652761"/>
    </source>
</evidence>
<dbReference type="Proteomes" id="UP000652761">
    <property type="component" value="Unassembled WGS sequence"/>
</dbReference>